<protein>
    <submittedName>
        <fullName evidence="2">Uncharacterized protein</fullName>
    </submittedName>
</protein>
<keyword evidence="1" id="KW-0472">Membrane</keyword>
<dbReference type="Proteomes" id="UP001280121">
    <property type="component" value="Unassembled WGS sequence"/>
</dbReference>
<keyword evidence="3" id="KW-1185">Reference proteome</keyword>
<dbReference type="EMBL" id="JANJYI010000002">
    <property type="protein sequence ID" value="KAK2660428.1"/>
    <property type="molecule type" value="Genomic_DNA"/>
</dbReference>
<sequence>MGCGGSIDNEKGGVLVDVNVVGSSGHCGREGGEVNILREVFRMDCLEKRDHDSESTASSVVKDCNVVPSLGKGRMVKASGGRGENSKVHVDGFDKNGEWFVLDGMEKGGTSFVESGVNKLGSSGIKGDDRLVSLEDVESVGFFWFVCCGSLPVTMDLCFWVVMAVFIGVASYAFVSSWSLEELRCNGDVLVWCVFRLSGLLAVVCF</sequence>
<name>A0AAD9XK21_9ROSI</name>
<evidence type="ECO:0000256" key="1">
    <source>
        <dbReference type="SAM" id="Phobius"/>
    </source>
</evidence>
<organism evidence="2 3">
    <name type="scientific">Dipteronia dyeriana</name>
    <dbReference type="NCBI Taxonomy" id="168575"/>
    <lineage>
        <taxon>Eukaryota</taxon>
        <taxon>Viridiplantae</taxon>
        <taxon>Streptophyta</taxon>
        <taxon>Embryophyta</taxon>
        <taxon>Tracheophyta</taxon>
        <taxon>Spermatophyta</taxon>
        <taxon>Magnoliopsida</taxon>
        <taxon>eudicotyledons</taxon>
        <taxon>Gunneridae</taxon>
        <taxon>Pentapetalae</taxon>
        <taxon>rosids</taxon>
        <taxon>malvids</taxon>
        <taxon>Sapindales</taxon>
        <taxon>Sapindaceae</taxon>
        <taxon>Hippocastanoideae</taxon>
        <taxon>Acereae</taxon>
        <taxon>Dipteronia</taxon>
    </lineage>
</organism>
<keyword evidence="1" id="KW-1133">Transmembrane helix</keyword>
<accession>A0AAD9XK21</accession>
<comment type="caution">
    <text evidence="2">The sequence shown here is derived from an EMBL/GenBank/DDBJ whole genome shotgun (WGS) entry which is preliminary data.</text>
</comment>
<proteinExistence type="predicted"/>
<evidence type="ECO:0000313" key="3">
    <source>
        <dbReference type="Proteomes" id="UP001280121"/>
    </source>
</evidence>
<reference evidence="2" key="1">
    <citation type="journal article" date="2023" name="Plant J.">
        <title>Genome sequences and population genomics provide insights into the demographic history, inbreeding, and mutation load of two 'living fossil' tree species of Dipteronia.</title>
        <authorList>
            <person name="Feng Y."/>
            <person name="Comes H.P."/>
            <person name="Chen J."/>
            <person name="Zhu S."/>
            <person name="Lu R."/>
            <person name="Zhang X."/>
            <person name="Li P."/>
            <person name="Qiu J."/>
            <person name="Olsen K.M."/>
            <person name="Qiu Y."/>
        </authorList>
    </citation>
    <scope>NUCLEOTIDE SEQUENCE</scope>
    <source>
        <strain evidence="2">KIB01</strain>
    </source>
</reference>
<gene>
    <name evidence="2" type="ORF">Ddye_006961</name>
</gene>
<dbReference type="AlphaFoldDB" id="A0AAD9XK21"/>
<evidence type="ECO:0000313" key="2">
    <source>
        <dbReference type="EMBL" id="KAK2660428.1"/>
    </source>
</evidence>
<feature type="transmembrane region" description="Helical" evidence="1">
    <location>
        <begin position="157"/>
        <end position="177"/>
    </location>
</feature>
<keyword evidence="1" id="KW-0812">Transmembrane</keyword>